<dbReference type="Gene3D" id="1.50.10.20">
    <property type="match status" value="1"/>
</dbReference>
<reference evidence="1 2" key="1">
    <citation type="submission" date="2020-08" db="EMBL/GenBank/DDBJ databases">
        <title>A Genomic Blueprint of the Chicken Gut Microbiome.</title>
        <authorList>
            <person name="Gilroy R."/>
            <person name="Ravi A."/>
            <person name="Getino M."/>
            <person name="Pursley I."/>
            <person name="Horton D.L."/>
            <person name="Alikhan N.-F."/>
            <person name="Baker D."/>
            <person name="Gharbi K."/>
            <person name="Hall N."/>
            <person name="Watson M."/>
            <person name="Adriaenssens E.M."/>
            <person name="Foster-Nyarko E."/>
            <person name="Jarju S."/>
            <person name="Secka A."/>
            <person name="Antonio M."/>
            <person name="Oren A."/>
            <person name="Chaudhuri R."/>
            <person name="La Ragione R.M."/>
            <person name="Hildebrand F."/>
            <person name="Pallen M.J."/>
        </authorList>
    </citation>
    <scope>NUCLEOTIDE SEQUENCE [LARGE SCALE GENOMIC DNA]</scope>
    <source>
        <strain evidence="1 2">Sa2CUA1</strain>
    </source>
</reference>
<organism evidence="1 2">
    <name type="scientific">Arthrobacter gallicola</name>
    <dbReference type="NCBI Taxonomy" id="2762225"/>
    <lineage>
        <taxon>Bacteria</taxon>
        <taxon>Bacillati</taxon>
        <taxon>Actinomycetota</taxon>
        <taxon>Actinomycetes</taxon>
        <taxon>Micrococcales</taxon>
        <taxon>Micrococcaceae</taxon>
        <taxon>Arthrobacter</taxon>
    </lineage>
</organism>
<keyword evidence="2" id="KW-1185">Reference proteome</keyword>
<dbReference type="PANTHER" id="PTHR47791:SF3">
    <property type="entry name" value="MEIOTICALLY UP-REGULATED GENE 191 PROTEIN"/>
    <property type="match status" value="1"/>
</dbReference>
<protein>
    <submittedName>
        <fullName evidence="1">Glycosyl hydrolase</fullName>
    </submittedName>
</protein>
<dbReference type="EMBL" id="JACSQD010000006">
    <property type="protein sequence ID" value="MBD7996292.1"/>
    <property type="molecule type" value="Genomic_DNA"/>
</dbReference>
<dbReference type="RefSeq" id="WP_191808577.1">
    <property type="nucleotide sequence ID" value="NZ_JACSQD010000006.1"/>
</dbReference>
<keyword evidence="1" id="KW-0378">Hydrolase</keyword>
<dbReference type="PANTHER" id="PTHR47791">
    <property type="entry name" value="MEIOTICALLY UP-REGULATED GENE 191 PROTEIN"/>
    <property type="match status" value="1"/>
</dbReference>
<dbReference type="Pfam" id="PF03663">
    <property type="entry name" value="Glyco_hydro_76"/>
    <property type="match status" value="1"/>
</dbReference>
<sequence length="379" mass="41290">MPAAQTVRTAELRADTAAQSVTTAFGGRLFGIPGTHLGAVRAPQPLPRGAGAWHYWWQAHYVDLLVDTGLRSRTPLSGKDFTGVDPIRLADTLIRTIRLRNGGRITNSFYDDMAWLALAALRVDSLPGPPRGSKPRHQRLRESLGSALRSAHTRDFGGGLFWNRSRTFKNTPATAPAALYFARGGDRERAQALIDWLNTVLLDPETGLYFDGIRMDGSRPLVETPIYTYNQGPVLGALLELGGPANLGRATELIQATAAHLVYDDDRYDTDDARLLRTHGSGDGGLFTGILCRYLAEAAAAPTLDRKTRELAGTLVTELAERLWKGRATRNNLAVFSADPRQTADESYPAGTGVELSTQLQAWMVLEAAVRVARLDSTV</sequence>
<dbReference type="Proteomes" id="UP000609874">
    <property type="component" value="Unassembled WGS sequence"/>
</dbReference>
<dbReference type="InterPro" id="IPR053169">
    <property type="entry name" value="MUG_Protein"/>
</dbReference>
<dbReference type="GO" id="GO:0016787">
    <property type="term" value="F:hydrolase activity"/>
    <property type="evidence" value="ECO:0007669"/>
    <property type="project" value="UniProtKB-KW"/>
</dbReference>
<evidence type="ECO:0000313" key="1">
    <source>
        <dbReference type="EMBL" id="MBD7996292.1"/>
    </source>
</evidence>
<name>A0ABR8UUT0_9MICC</name>
<dbReference type="InterPro" id="IPR008928">
    <property type="entry name" value="6-hairpin_glycosidase_sf"/>
</dbReference>
<dbReference type="InterPro" id="IPR005198">
    <property type="entry name" value="Glyco_hydro_76"/>
</dbReference>
<accession>A0ABR8UUT0</accession>
<evidence type="ECO:0000313" key="2">
    <source>
        <dbReference type="Proteomes" id="UP000609874"/>
    </source>
</evidence>
<proteinExistence type="predicted"/>
<dbReference type="SUPFAM" id="SSF48208">
    <property type="entry name" value="Six-hairpin glycosidases"/>
    <property type="match status" value="1"/>
</dbReference>
<gene>
    <name evidence="1" type="ORF">H9639_13390</name>
</gene>
<comment type="caution">
    <text evidence="1">The sequence shown here is derived from an EMBL/GenBank/DDBJ whole genome shotgun (WGS) entry which is preliminary data.</text>
</comment>